<feature type="compositionally biased region" description="Low complexity" evidence="1">
    <location>
        <begin position="96"/>
        <end position="173"/>
    </location>
</feature>
<organism evidence="3 4">
    <name type="scientific">Ditylenchus destructor</name>
    <dbReference type="NCBI Taxonomy" id="166010"/>
    <lineage>
        <taxon>Eukaryota</taxon>
        <taxon>Metazoa</taxon>
        <taxon>Ecdysozoa</taxon>
        <taxon>Nematoda</taxon>
        <taxon>Chromadorea</taxon>
        <taxon>Rhabditida</taxon>
        <taxon>Tylenchina</taxon>
        <taxon>Tylenchomorpha</taxon>
        <taxon>Sphaerularioidea</taxon>
        <taxon>Anguinidae</taxon>
        <taxon>Anguininae</taxon>
        <taxon>Ditylenchus</taxon>
    </lineage>
</organism>
<protein>
    <submittedName>
        <fullName evidence="3">Uncharacterized protein</fullName>
    </submittedName>
</protein>
<dbReference type="Proteomes" id="UP001201812">
    <property type="component" value="Unassembled WGS sequence"/>
</dbReference>
<feature type="region of interest" description="Disordered" evidence="1">
    <location>
        <begin position="505"/>
        <end position="538"/>
    </location>
</feature>
<feature type="signal peptide" evidence="2">
    <location>
        <begin position="1"/>
        <end position="19"/>
    </location>
</feature>
<proteinExistence type="predicted"/>
<feature type="region of interest" description="Disordered" evidence="1">
    <location>
        <begin position="71"/>
        <end position="250"/>
    </location>
</feature>
<feature type="compositionally biased region" description="Basic and acidic residues" evidence="1">
    <location>
        <begin position="505"/>
        <end position="519"/>
    </location>
</feature>
<keyword evidence="2" id="KW-0732">Signal</keyword>
<gene>
    <name evidence="3" type="ORF">DdX_08119</name>
</gene>
<evidence type="ECO:0000313" key="3">
    <source>
        <dbReference type="EMBL" id="KAI1714851.1"/>
    </source>
</evidence>
<feature type="compositionally biased region" description="Polar residues" evidence="1">
    <location>
        <begin position="174"/>
        <end position="186"/>
    </location>
</feature>
<dbReference type="AlphaFoldDB" id="A0AAD4R7H2"/>
<comment type="caution">
    <text evidence="3">The sequence shown here is derived from an EMBL/GenBank/DDBJ whole genome shotgun (WGS) entry which is preliminary data.</text>
</comment>
<name>A0AAD4R7H2_9BILA</name>
<feature type="chain" id="PRO_5041990443" evidence="2">
    <location>
        <begin position="20"/>
        <end position="622"/>
    </location>
</feature>
<evidence type="ECO:0000256" key="2">
    <source>
        <dbReference type="SAM" id="SignalP"/>
    </source>
</evidence>
<keyword evidence="4" id="KW-1185">Reference proteome</keyword>
<evidence type="ECO:0000313" key="4">
    <source>
        <dbReference type="Proteomes" id="UP001201812"/>
    </source>
</evidence>
<sequence length="622" mass="65978">MYTLWTLTWIFVAAMCATGVDLTTIETTSTAATSTAVTGLSSPAFSKILADHSSLGTTTVTAITGSTISTSISTSTVSGSTISGGNTHAGGSTNFSGSSASNDAPSSTTGDMPSNMSMTSTSSPRSTSSNASSLIESTTPLSSSSTSGFSTNSTSSNISSTPLPNSSTSGSGTRMPTSIRTGTTAPNKPPGFSFSTSTPSTSMTPPSTTGEKVTSPSSSTSSSGTTASVGSRSTVMSSTTMATTTSDPLASNTSVLRDYSALWDSANETLIEKVNATVLCHHNDTGMDNSTVNATNLIGSDDFPMNASEPRLHHKMAGINTFDEVPVNTSNTDDLMLENSTIYDESLNETNSLSEPMTVNKFGPQIRPMTSLYDSEEVENVTHPIQGQREHVIFEQTPMKPIKPVSEMPMPPLRPATTNTSKQGNDLGPLVEEKHNIQRKNADVINETTSNVLETLKGEQSGDNMNGISKYHFYGPKHEAHFGPRIFEENEELRSVIEETYGKQQVHELKVSESKEQPKKHTPASNGHDTVGSPSATDYPSMFYGGDGQMRSGIMEKLGMVNVYDNANYTVGEKNFPSPKSQVIKLPPMESTSEVIHLIGDHGNATIRRGEHSMSIEATYND</sequence>
<feature type="compositionally biased region" description="Low complexity" evidence="1">
    <location>
        <begin position="71"/>
        <end position="85"/>
    </location>
</feature>
<accession>A0AAD4R7H2</accession>
<reference evidence="3" key="1">
    <citation type="submission" date="2022-01" db="EMBL/GenBank/DDBJ databases">
        <title>Genome Sequence Resource for Two Populations of Ditylenchus destructor, the Migratory Endoparasitic Phytonematode.</title>
        <authorList>
            <person name="Zhang H."/>
            <person name="Lin R."/>
            <person name="Xie B."/>
        </authorList>
    </citation>
    <scope>NUCLEOTIDE SEQUENCE</scope>
    <source>
        <strain evidence="3">BazhouSP</strain>
    </source>
</reference>
<feature type="compositionally biased region" description="Polar residues" evidence="1">
    <location>
        <begin position="523"/>
        <end position="538"/>
    </location>
</feature>
<evidence type="ECO:0000256" key="1">
    <source>
        <dbReference type="SAM" id="MobiDB-lite"/>
    </source>
</evidence>
<dbReference type="EMBL" id="JAKKPZ010000012">
    <property type="protein sequence ID" value="KAI1714851.1"/>
    <property type="molecule type" value="Genomic_DNA"/>
</dbReference>
<feature type="compositionally biased region" description="Low complexity" evidence="1">
    <location>
        <begin position="190"/>
        <end position="246"/>
    </location>
</feature>